<dbReference type="EMBL" id="CP027306">
    <property type="protein sequence ID" value="AXE76032.1"/>
    <property type="molecule type" value="Genomic_DNA"/>
</dbReference>
<evidence type="ECO:0000313" key="1">
    <source>
        <dbReference type="EMBL" id="AXE76032.1"/>
    </source>
</evidence>
<accession>A0A2Z5J6S0</accession>
<protein>
    <recommendedName>
        <fullName evidence="3">Terminase small subunit</fullName>
    </recommendedName>
</protein>
<gene>
    <name evidence="1" type="ORF">C5746_02555</name>
</gene>
<dbReference type="KEGG" id="sata:C5746_02555"/>
<dbReference type="AlphaFoldDB" id="A0A2Z5J6S0"/>
<proteinExistence type="predicted"/>
<name>A0A2Z5J6S0_STRAR</name>
<dbReference type="Proteomes" id="UP000252698">
    <property type="component" value="Chromosome"/>
</dbReference>
<organism evidence="1 2">
    <name type="scientific">Streptomyces atratus</name>
    <dbReference type="NCBI Taxonomy" id="1893"/>
    <lineage>
        <taxon>Bacteria</taxon>
        <taxon>Bacillati</taxon>
        <taxon>Actinomycetota</taxon>
        <taxon>Actinomycetes</taxon>
        <taxon>Kitasatosporales</taxon>
        <taxon>Streptomycetaceae</taxon>
        <taxon>Streptomyces</taxon>
    </lineage>
</organism>
<evidence type="ECO:0000313" key="2">
    <source>
        <dbReference type="Proteomes" id="UP000252698"/>
    </source>
</evidence>
<reference evidence="1 2" key="1">
    <citation type="journal article" date="2018" name="Front. Microbiol.">
        <title>Genome Sequencing of Streptomyces atratus SCSIOZH16 and Activation Production of Nocardamine via Metabolic Engineering.</title>
        <authorList>
            <person name="Li Y."/>
            <person name="Zhang C."/>
            <person name="Liu C."/>
            <person name="Ju J."/>
            <person name="Ma J."/>
        </authorList>
    </citation>
    <scope>NUCLEOTIDE SEQUENCE [LARGE SCALE GENOMIC DNA]</scope>
    <source>
        <strain evidence="1 2">SCSIO_ZH16</strain>
    </source>
</reference>
<sequence>MRGSSPRQQRTAAERREQAFALQLAGADLRTIAKSVGYANAAAAKAAIDRAIEESITREHLDNIDQLRRIEVMRLDRLQAAFWPKALKDRDKKAADIVLKCISGRDRLQGLAAPVKVEHSGEVTEYHIVGVDPEDLV</sequence>
<dbReference type="GeneID" id="95517451"/>
<dbReference type="RefSeq" id="WP_114242697.1">
    <property type="nucleotide sequence ID" value="NZ_CP027306.1"/>
</dbReference>
<evidence type="ECO:0008006" key="3">
    <source>
        <dbReference type="Google" id="ProtNLM"/>
    </source>
</evidence>